<evidence type="ECO:0000256" key="6">
    <source>
        <dbReference type="SAM" id="Phobius"/>
    </source>
</evidence>
<keyword evidence="3 6" id="KW-0812">Transmembrane</keyword>
<dbReference type="EMBL" id="CP050692">
    <property type="protein sequence ID" value="QIT46365.1"/>
    <property type="molecule type" value="Genomic_DNA"/>
</dbReference>
<feature type="domain" description="GtrA/DPMS transmembrane" evidence="7">
    <location>
        <begin position="22"/>
        <end position="138"/>
    </location>
</feature>
<dbReference type="Pfam" id="PF04138">
    <property type="entry name" value="GtrA_DPMS_TM"/>
    <property type="match status" value="1"/>
</dbReference>
<feature type="transmembrane region" description="Helical" evidence="6">
    <location>
        <begin position="21"/>
        <end position="40"/>
    </location>
</feature>
<dbReference type="InterPro" id="IPR007267">
    <property type="entry name" value="GtrA_DPMS_TM"/>
</dbReference>
<organism evidence="8 9">
    <name type="scientific">Streptomyces antibioticus</name>
    <dbReference type="NCBI Taxonomy" id="1890"/>
    <lineage>
        <taxon>Bacteria</taxon>
        <taxon>Bacillati</taxon>
        <taxon>Actinomycetota</taxon>
        <taxon>Actinomycetes</taxon>
        <taxon>Kitasatosporales</taxon>
        <taxon>Streptomycetaceae</taxon>
        <taxon>Streptomyces</taxon>
    </lineage>
</organism>
<feature type="transmembrane region" description="Helical" evidence="6">
    <location>
        <begin position="115"/>
        <end position="132"/>
    </location>
</feature>
<evidence type="ECO:0000256" key="3">
    <source>
        <dbReference type="ARBA" id="ARBA00022692"/>
    </source>
</evidence>
<evidence type="ECO:0000256" key="1">
    <source>
        <dbReference type="ARBA" id="ARBA00004141"/>
    </source>
</evidence>
<dbReference type="InterPro" id="IPR051401">
    <property type="entry name" value="GtrA_CellWall_Glycosyl"/>
</dbReference>
<feature type="transmembrane region" description="Helical" evidence="6">
    <location>
        <begin position="46"/>
        <end position="64"/>
    </location>
</feature>
<evidence type="ECO:0000313" key="9">
    <source>
        <dbReference type="Proteomes" id="UP000502504"/>
    </source>
</evidence>
<evidence type="ECO:0000256" key="5">
    <source>
        <dbReference type="ARBA" id="ARBA00023136"/>
    </source>
</evidence>
<keyword evidence="4 6" id="KW-1133">Transmembrane helix</keyword>
<proteinExistence type="inferred from homology"/>
<feature type="transmembrane region" description="Helical" evidence="6">
    <location>
        <begin position="85"/>
        <end position="103"/>
    </location>
</feature>
<dbReference type="Proteomes" id="UP000502504">
    <property type="component" value="Chromosome"/>
</dbReference>
<gene>
    <name evidence="8" type="ORF">HCX60_24910</name>
</gene>
<name>A0AAE6YA66_STRAT</name>
<dbReference type="RefSeq" id="WP_030783563.1">
    <property type="nucleotide sequence ID" value="NZ_CM007717.1"/>
</dbReference>
<dbReference type="GO" id="GO:0005886">
    <property type="term" value="C:plasma membrane"/>
    <property type="evidence" value="ECO:0007669"/>
    <property type="project" value="TreeGrafter"/>
</dbReference>
<keyword evidence="5 6" id="KW-0472">Membrane</keyword>
<dbReference type="PANTHER" id="PTHR38459:SF1">
    <property type="entry name" value="PROPHAGE BACTOPRENOL-LINKED GLUCOSE TRANSLOCASE HOMOLOG"/>
    <property type="match status" value="1"/>
</dbReference>
<comment type="subcellular location">
    <subcellularLocation>
        <location evidence="1">Membrane</location>
        <topology evidence="1">Multi-pass membrane protein</topology>
    </subcellularLocation>
</comment>
<evidence type="ECO:0000313" key="8">
    <source>
        <dbReference type="EMBL" id="QIT46365.1"/>
    </source>
</evidence>
<dbReference type="AlphaFoldDB" id="A0AAE6YA66"/>
<dbReference type="GO" id="GO:0000271">
    <property type="term" value="P:polysaccharide biosynthetic process"/>
    <property type="evidence" value="ECO:0007669"/>
    <property type="project" value="InterPro"/>
</dbReference>
<comment type="similarity">
    <text evidence="2">Belongs to the GtrA family.</text>
</comment>
<dbReference type="GeneID" id="93955520"/>
<protein>
    <submittedName>
        <fullName evidence="8">GtrA family protein</fullName>
    </submittedName>
</protein>
<sequence length="144" mass="15006">MARPVETPAPRREGVARQLPVFAVVGALSTVAYLGLYAVLRPALDAQLSNLIALLVTAVANTAANRRFTFGVQGTRGAARQHLRGLVAFAAGLALSGGALALAHRTLSDARTVELGALILANGAATAVRFLLLRHWVFAARSPS</sequence>
<evidence type="ECO:0000256" key="2">
    <source>
        <dbReference type="ARBA" id="ARBA00009399"/>
    </source>
</evidence>
<dbReference type="PANTHER" id="PTHR38459">
    <property type="entry name" value="PROPHAGE BACTOPRENOL-LINKED GLUCOSE TRANSLOCASE HOMOLOG"/>
    <property type="match status" value="1"/>
</dbReference>
<reference evidence="8 9" key="1">
    <citation type="submission" date="2020-03" db="EMBL/GenBank/DDBJ databases">
        <title>Is there a link between lipid content and antibiotic production in Streptomyces?</title>
        <authorList>
            <person name="David M."/>
            <person name="Lejeune C."/>
            <person name="Abreu S."/>
            <person name="Thibessard A."/>
            <person name="Leblond P."/>
            <person name="Chaminade P."/>
            <person name="Virolle M.-J."/>
        </authorList>
    </citation>
    <scope>NUCLEOTIDE SEQUENCE [LARGE SCALE GENOMIC DNA]</scope>
    <source>
        <strain evidence="8 9">DSM 41481</strain>
    </source>
</reference>
<evidence type="ECO:0000259" key="7">
    <source>
        <dbReference type="Pfam" id="PF04138"/>
    </source>
</evidence>
<accession>A0AAE6YA66</accession>
<evidence type="ECO:0000256" key="4">
    <source>
        <dbReference type="ARBA" id="ARBA00022989"/>
    </source>
</evidence>